<dbReference type="OrthoDB" id="1925340at2759"/>
<sequence length="1012" mass="113375">MERKSSSKELQDLLQAIKSSDVVESQIELVNKLRDFDFLEISDLASLLEFLTDFTCLDISQCMLNKTILSVAAKYVDSDVSGCLVQFLALGTKASGWCGKHLKMTAMSTEESQEEHSNLFFQLLLDLFSLSAASMVALKRHPVFVDNASAATVEKFILEQLNLIKDVVSEIKRINSFGSEALKAAQTVIDTVVRLCKGYFDAVNWDLCDARPEKDENNTDSERANIMNHVTNITKCTIEKLCELGILAANDGGSLVTILNVSWKGVITLLQQGKRVLREMLSVQDIILTLISLVNEPLRCAAGAWSSLLKETISLTEARRTFLPSKFYLTNAVKISSLYPCQAYLVYKEVTLCVIMISSFRILLSYEKLLNTASEVLSELLEKTSIDLLNSLLNSAEVKQELKFKLLDWLFNDDFCSNSMHGDSSSFYHMTSMVEIFSVSCEAMSEARLLLLGRIALFHNLLRYSMDLEDDIKIKITRKLRWFLDMLVVEDVYSFVLDLQIPVPHGSGKTLELIWQPMFSALLHALKTFMIAVSSSFAWAEFEAFLLENLFHPHFLCWEIVMELWCFLVRYAEMDMVKGIIDKLCSLMKLLESPESVLIPGSPLRKVARIICLLAKSTPPMADHVYSSVVGDGRFQLSSVLYAALLLEGFPLNSLSDNIRSGAKQKIITDYFGFIGSFDDKVLTTCSSGAFGIPVHALSASLQAQQVSISDVDVKTLKFLVAIIRNFRNPVEKIMKEHCHELLSEMLGIVSNMKHLYKSDEMEGVLLELQNLFVSGPAASNTQLYQCKPYLALFMGGLGDMEMTESDDCAKSSAVWELYHMLFRERHWALVHLSIAAFGYFAARTTCNQLWRFVPQNASLSYDLVSGNEASEERFMSELKAFLDKEAALTTTPSIEQLELLVKEGMMLKEMVQKISGIDAMECQSMEIDVDSVSNKRRKLPDGISKGLELLQNGLKVIGDGISQWQENHCESSELHDKFSSHLSRLEDVVAHLTGLAGNGTAGMNVNKRIKC</sequence>
<accession>A0A2K2B8P1</accession>
<dbReference type="Proteomes" id="UP000006729">
    <property type="component" value="Chromosome 3"/>
</dbReference>
<dbReference type="EMBL" id="CM009292">
    <property type="protein sequence ID" value="PNT46153.2"/>
    <property type="molecule type" value="Genomic_DNA"/>
</dbReference>
<protein>
    <submittedName>
        <fullName evidence="1">Uncharacterized protein</fullName>
    </submittedName>
</protein>
<dbReference type="PANTHER" id="PTHR36702:SF1">
    <property type="entry name" value="HOLLIDAY JUNCTION RESOLVASE"/>
    <property type="match status" value="1"/>
</dbReference>
<keyword evidence="2" id="KW-1185">Reference proteome</keyword>
<dbReference type="InParanoid" id="A0A2K2B8P1"/>
<reference evidence="1 2" key="1">
    <citation type="journal article" date="2006" name="Science">
        <title>The genome of black cottonwood, Populus trichocarpa (Torr. &amp; Gray).</title>
        <authorList>
            <person name="Tuskan G.A."/>
            <person name="Difazio S."/>
            <person name="Jansson S."/>
            <person name="Bohlmann J."/>
            <person name="Grigoriev I."/>
            <person name="Hellsten U."/>
            <person name="Putnam N."/>
            <person name="Ralph S."/>
            <person name="Rombauts S."/>
            <person name="Salamov A."/>
            <person name="Schein J."/>
            <person name="Sterck L."/>
            <person name="Aerts A."/>
            <person name="Bhalerao R.R."/>
            <person name="Bhalerao R.P."/>
            <person name="Blaudez D."/>
            <person name="Boerjan W."/>
            <person name="Brun A."/>
            <person name="Brunner A."/>
            <person name="Busov V."/>
            <person name="Campbell M."/>
            <person name="Carlson J."/>
            <person name="Chalot M."/>
            <person name="Chapman J."/>
            <person name="Chen G.L."/>
            <person name="Cooper D."/>
            <person name="Coutinho P.M."/>
            <person name="Couturier J."/>
            <person name="Covert S."/>
            <person name="Cronk Q."/>
            <person name="Cunningham R."/>
            <person name="Davis J."/>
            <person name="Degroeve S."/>
            <person name="Dejardin A."/>
            <person name="Depamphilis C."/>
            <person name="Detter J."/>
            <person name="Dirks B."/>
            <person name="Dubchak I."/>
            <person name="Duplessis S."/>
            <person name="Ehlting J."/>
            <person name="Ellis B."/>
            <person name="Gendler K."/>
            <person name="Goodstein D."/>
            <person name="Gribskov M."/>
            <person name="Grimwood J."/>
            <person name="Groover A."/>
            <person name="Gunter L."/>
            <person name="Hamberger B."/>
            <person name="Heinze B."/>
            <person name="Helariutta Y."/>
            <person name="Henrissat B."/>
            <person name="Holligan D."/>
            <person name="Holt R."/>
            <person name="Huang W."/>
            <person name="Islam-Faridi N."/>
            <person name="Jones S."/>
            <person name="Jones-Rhoades M."/>
            <person name="Jorgensen R."/>
            <person name="Joshi C."/>
            <person name="Kangasjarvi J."/>
            <person name="Karlsson J."/>
            <person name="Kelleher C."/>
            <person name="Kirkpatrick R."/>
            <person name="Kirst M."/>
            <person name="Kohler A."/>
            <person name="Kalluri U."/>
            <person name="Larimer F."/>
            <person name="Leebens-Mack J."/>
            <person name="Leple J.C."/>
            <person name="Locascio P."/>
            <person name="Lou Y."/>
            <person name="Lucas S."/>
            <person name="Martin F."/>
            <person name="Montanini B."/>
            <person name="Napoli C."/>
            <person name="Nelson D.R."/>
            <person name="Nelson C."/>
            <person name="Nieminen K."/>
            <person name="Nilsson O."/>
            <person name="Pereda V."/>
            <person name="Peter G."/>
            <person name="Philippe R."/>
            <person name="Pilate G."/>
            <person name="Poliakov A."/>
            <person name="Razumovskaya J."/>
            <person name="Richardson P."/>
            <person name="Rinaldi C."/>
            <person name="Ritland K."/>
            <person name="Rouze P."/>
            <person name="Ryaboy D."/>
            <person name="Schmutz J."/>
            <person name="Schrader J."/>
            <person name="Segerman B."/>
            <person name="Shin H."/>
            <person name="Siddiqui A."/>
            <person name="Sterky F."/>
            <person name="Terry A."/>
            <person name="Tsai C.J."/>
            <person name="Uberbacher E."/>
            <person name="Unneberg P."/>
            <person name="Vahala J."/>
            <person name="Wall K."/>
            <person name="Wessler S."/>
            <person name="Yang G."/>
            <person name="Yin T."/>
            <person name="Douglas C."/>
            <person name="Marra M."/>
            <person name="Sandberg G."/>
            <person name="Van de Peer Y."/>
            <person name="Rokhsar D."/>
        </authorList>
    </citation>
    <scope>NUCLEOTIDE SEQUENCE [LARGE SCALE GENOMIC DNA]</scope>
    <source>
        <strain evidence="2">cv. Nisqually</strain>
    </source>
</reference>
<name>A0A2K2B8P1_POPTR</name>
<evidence type="ECO:0000313" key="2">
    <source>
        <dbReference type="Proteomes" id="UP000006729"/>
    </source>
</evidence>
<dbReference type="Pfam" id="PF14868">
    <property type="entry name" value="DUF4487"/>
    <property type="match status" value="1"/>
</dbReference>
<evidence type="ECO:0000313" key="1">
    <source>
        <dbReference type="EMBL" id="PNT46153.2"/>
    </source>
</evidence>
<dbReference type="STRING" id="3694.A0A2K2B8P1"/>
<dbReference type="FunCoup" id="A0A2K2B8P1">
    <property type="interactions" value="982"/>
</dbReference>
<organism evidence="1 2">
    <name type="scientific">Populus trichocarpa</name>
    <name type="common">Western balsam poplar</name>
    <name type="synonym">Populus balsamifera subsp. trichocarpa</name>
    <dbReference type="NCBI Taxonomy" id="3694"/>
    <lineage>
        <taxon>Eukaryota</taxon>
        <taxon>Viridiplantae</taxon>
        <taxon>Streptophyta</taxon>
        <taxon>Embryophyta</taxon>
        <taxon>Tracheophyta</taxon>
        <taxon>Spermatophyta</taxon>
        <taxon>Magnoliopsida</taxon>
        <taxon>eudicotyledons</taxon>
        <taxon>Gunneridae</taxon>
        <taxon>Pentapetalae</taxon>
        <taxon>rosids</taxon>
        <taxon>fabids</taxon>
        <taxon>Malpighiales</taxon>
        <taxon>Salicaceae</taxon>
        <taxon>Saliceae</taxon>
        <taxon>Populus</taxon>
    </lineage>
</organism>
<gene>
    <name evidence="1" type="ORF">POPTR_003G175300</name>
</gene>
<proteinExistence type="predicted"/>
<dbReference type="InterPro" id="IPR027902">
    <property type="entry name" value="DUF4487"/>
</dbReference>
<dbReference type="PANTHER" id="PTHR36702">
    <property type="entry name" value="HOLLIDAY JUNCTION RESOLVASE"/>
    <property type="match status" value="1"/>
</dbReference>
<dbReference type="AlphaFoldDB" id="A0A2K2B8P1"/>